<accession>A0A7C6E7C7</accession>
<reference evidence="1" key="1">
    <citation type="journal article" date="2020" name="mSystems">
        <title>Genome- and Community-Level Interaction Insights into Carbon Utilization and Element Cycling Functions of Hydrothermarchaeota in Hydrothermal Sediment.</title>
        <authorList>
            <person name="Zhou Z."/>
            <person name="Liu Y."/>
            <person name="Xu W."/>
            <person name="Pan J."/>
            <person name="Luo Z.H."/>
            <person name="Li M."/>
        </authorList>
    </citation>
    <scope>NUCLEOTIDE SEQUENCE [LARGE SCALE GENOMIC DNA]</scope>
    <source>
        <strain evidence="1">SpSt-1135</strain>
    </source>
</reference>
<proteinExistence type="predicted"/>
<protein>
    <submittedName>
        <fullName evidence="1">Uncharacterized protein</fullName>
    </submittedName>
</protein>
<dbReference type="GO" id="GO:0005975">
    <property type="term" value="P:carbohydrate metabolic process"/>
    <property type="evidence" value="ECO:0007669"/>
    <property type="project" value="InterPro"/>
</dbReference>
<feature type="non-terminal residue" evidence="1">
    <location>
        <position position="78"/>
    </location>
</feature>
<dbReference type="InterPro" id="IPR011330">
    <property type="entry name" value="Glyco_hydro/deAcase_b/a-brl"/>
</dbReference>
<organism evidence="1">
    <name type="scientific">Desulfurella acetivorans</name>
    <dbReference type="NCBI Taxonomy" id="33002"/>
    <lineage>
        <taxon>Bacteria</taxon>
        <taxon>Pseudomonadati</taxon>
        <taxon>Campylobacterota</taxon>
        <taxon>Desulfurellia</taxon>
        <taxon>Desulfurellales</taxon>
        <taxon>Desulfurellaceae</taxon>
        <taxon>Desulfurella</taxon>
    </lineage>
</organism>
<dbReference type="Proteomes" id="UP000886400">
    <property type="component" value="Unassembled WGS sequence"/>
</dbReference>
<name>A0A7C6E7C7_DESAE</name>
<evidence type="ECO:0000313" key="1">
    <source>
        <dbReference type="EMBL" id="HHS48271.1"/>
    </source>
</evidence>
<dbReference type="AlphaFoldDB" id="A0A7C6E7C7"/>
<comment type="caution">
    <text evidence="1">The sequence shown here is derived from an EMBL/GenBank/DDBJ whole genome shotgun (WGS) entry which is preliminary data.</text>
</comment>
<dbReference type="SUPFAM" id="SSF88713">
    <property type="entry name" value="Glycoside hydrolase/deacetylase"/>
    <property type="match status" value="1"/>
</dbReference>
<dbReference type="EMBL" id="DRZX01000004">
    <property type="protein sequence ID" value="HHS48271.1"/>
    <property type="molecule type" value="Genomic_DNA"/>
</dbReference>
<gene>
    <name evidence="1" type="ORF">ENM99_00095</name>
</gene>
<dbReference type="Gene3D" id="3.20.110.20">
    <property type="match status" value="1"/>
</dbReference>
<sequence>MKKAKFYLIFHCNLAFSSIEEEQLTQVINKSYLPLLEVIKSTNTKTGIELSGYTLEKLIQYSSLFIDELKALIKSGLV</sequence>